<accession>A0AAP2GKA9</accession>
<dbReference type="SMART" id="SM00487">
    <property type="entry name" value="DEXDc"/>
    <property type="match status" value="1"/>
</dbReference>
<dbReference type="InterPro" id="IPR006935">
    <property type="entry name" value="Helicase/UvrB_N"/>
</dbReference>
<dbReference type="GO" id="GO:0005524">
    <property type="term" value="F:ATP binding"/>
    <property type="evidence" value="ECO:0007669"/>
    <property type="project" value="InterPro"/>
</dbReference>
<dbReference type="InterPro" id="IPR001650">
    <property type="entry name" value="Helicase_C-like"/>
</dbReference>
<dbReference type="GO" id="GO:0003677">
    <property type="term" value="F:DNA binding"/>
    <property type="evidence" value="ECO:0007669"/>
    <property type="project" value="InterPro"/>
</dbReference>
<dbReference type="PROSITE" id="PS51192">
    <property type="entry name" value="HELICASE_ATP_BIND_1"/>
    <property type="match status" value="1"/>
</dbReference>
<keyword evidence="2" id="KW-0378">Hydrolase</keyword>
<dbReference type="GO" id="GO:0016787">
    <property type="term" value="F:hydrolase activity"/>
    <property type="evidence" value="ECO:0007669"/>
    <property type="project" value="InterPro"/>
</dbReference>
<dbReference type="SUPFAM" id="SSF52540">
    <property type="entry name" value="P-loop containing nucleoside triphosphate hydrolases"/>
    <property type="match status" value="2"/>
</dbReference>
<gene>
    <name evidence="2" type="ORF">KK078_22915</name>
</gene>
<comment type="caution">
    <text evidence="2">The sequence shown here is derived from an EMBL/GenBank/DDBJ whole genome shotgun (WGS) entry which is preliminary data.</text>
</comment>
<dbReference type="InterPro" id="IPR014001">
    <property type="entry name" value="Helicase_ATP-bd"/>
</dbReference>
<dbReference type="CDD" id="cd18032">
    <property type="entry name" value="DEXHc_RE_I_III_res"/>
    <property type="match status" value="1"/>
</dbReference>
<dbReference type="InterPro" id="IPR013670">
    <property type="entry name" value="EcoEI_R_C_dom"/>
</dbReference>
<dbReference type="GO" id="GO:0006304">
    <property type="term" value="P:DNA modification"/>
    <property type="evidence" value="ECO:0007669"/>
    <property type="project" value="InterPro"/>
</dbReference>
<keyword evidence="2" id="KW-0067">ATP-binding</keyword>
<dbReference type="GO" id="GO:0005829">
    <property type="term" value="C:cytosol"/>
    <property type="evidence" value="ECO:0007669"/>
    <property type="project" value="TreeGrafter"/>
</dbReference>
<protein>
    <submittedName>
        <fullName evidence="2">DEAD/DEAH box helicase family protein</fullName>
    </submittedName>
</protein>
<dbReference type="RefSeq" id="WP_254092658.1">
    <property type="nucleotide sequence ID" value="NZ_JAHESC010000041.1"/>
</dbReference>
<dbReference type="EMBL" id="JAHESC010000041">
    <property type="protein sequence ID" value="MBT1689435.1"/>
    <property type="molecule type" value="Genomic_DNA"/>
</dbReference>
<dbReference type="Gene3D" id="3.90.1570.30">
    <property type="match status" value="1"/>
</dbReference>
<dbReference type="PANTHER" id="PTHR47396:SF1">
    <property type="entry name" value="ATP-DEPENDENT HELICASE IRC3-RELATED"/>
    <property type="match status" value="1"/>
</dbReference>
<keyword evidence="3" id="KW-1185">Reference proteome</keyword>
<name>A0AAP2GKA9_9BACT</name>
<proteinExistence type="predicted"/>
<keyword evidence="2" id="KW-0347">Helicase</keyword>
<dbReference type="InterPro" id="IPR027417">
    <property type="entry name" value="P-loop_NTPase"/>
</dbReference>
<dbReference type="Pfam" id="PF04851">
    <property type="entry name" value="ResIII"/>
    <property type="match status" value="1"/>
</dbReference>
<dbReference type="AlphaFoldDB" id="A0AAP2GKA9"/>
<dbReference type="PANTHER" id="PTHR47396">
    <property type="entry name" value="TYPE I RESTRICTION ENZYME ECOKI R PROTEIN"/>
    <property type="match status" value="1"/>
</dbReference>
<dbReference type="Pfam" id="PF08463">
    <property type="entry name" value="EcoEI_R_C"/>
    <property type="match status" value="1"/>
</dbReference>
<dbReference type="Proteomes" id="UP001319180">
    <property type="component" value="Unassembled WGS sequence"/>
</dbReference>
<evidence type="ECO:0000313" key="2">
    <source>
        <dbReference type="EMBL" id="MBT1689435.1"/>
    </source>
</evidence>
<sequence>MASNFSFFQQDFPGLYELCTEAEKVAISQADVSLILSRKCLEAMVKSVYKIENLAYPALRDEKAKPTLGVLLFNGSFLNHTQLARYIITDSYGKRHNTGLMQSADIVLHAGNDTIHLDHDFDPRQSIGKSKSNKAKVILRNLHNVATWFYYRYAGADGQQVNAFDPTLVKPVSPTVPVAELEKLDLDNLKVRKSNKELKKQLLSSKPHVLVIDEKQTRKDYIDLALMDAGWDLDAANVKEYPLVSGKRADYVLWGDDGKPLAVVEAKRTMHDPQVGQGQAEGYANELEQQFGQRPVIFFTNGLTIWLWDDHPSLTYVPRPVQGFYRREELERLISRRERKPLLISNINNTIIDRLYQTKALESIAEAFSKEKTRAALLVMATGSGKTRTAAALADFLSKAHWVKNVLFLADRDFLVTQAKADFTQYLTEYSLSDLRDDKDPLRSRIVFSTYQTLHNVIDGAREKDGSRTLGPGFFDLIVFDEIHRSVYNKYKAIFYYFDGFKVGLTATPKKDKDKNTYRIFGLEDKDPTYSFELEDGVALGVLKPFKRVPVQTKFYSEGITYKDLKNDEEKAHYEEKFTDPDTGEIPDAVAASQVHQWIMNKDTVRMILEKLMEKGLRVAGGQRIGKTIIFVSRREHALFMMDVFNEMEPKDGGKLLRVIDGKDKSRYDDFRTAEKLPQIAITEDLLETGVNIPEIVNLVFCKPVRSYTKFWQMLGRGTRPVKDLFGPGLDKHHFLVFDWCHNFEFFDENPEIDSSSRNKTLGERYFNSRLKLGRALIEQKENSLHQLGCILVDELQSEVRTLDIKSYAVKAELSYVEKYKSIENWYALAKPAVRDIIEHISPLVRQTTEADNEEDALRFDTNVMTLQEQLLTKDPEQELSTTRIKRIAEGLLKKRTMPSVLQKEPLIRSLLKDEYWANVTLPQLEEVRKELRDLVRHVDKEYRTVIYTNFTDTFTGNLAEEEVQTYASFTSADYKRRMESLIYQHKNDLVIQKIRTAQPITVDEANRLSDIFFAESRIQDKEAYLKALDGKPLTELIRRSLGLDQGAANEIFNSFAKTHNATTEQFSVLELLINSYISNGIVEKDMLYESPFIDDGKGLDNFPDKDRKELLQLIDRINQSIQVA</sequence>
<dbReference type="Gene3D" id="3.40.50.300">
    <property type="entry name" value="P-loop containing nucleotide triphosphate hydrolases"/>
    <property type="match status" value="2"/>
</dbReference>
<dbReference type="GO" id="GO:0004386">
    <property type="term" value="F:helicase activity"/>
    <property type="evidence" value="ECO:0007669"/>
    <property type="project" value="UniProtKB-KW"/>
</dbReference>
<evidence type="ECO:0000259" key="1">
    <source>
        <dbReference type="PROSITE" id="PS51192"/>
    </source>
</evidence>
<dbReference type="Pfam" id="PF00271">
    <property type="entry name" value="Helicase_C"/>
    <property type="match status" value="1"/>
</dbReference>
<feature type="domain" description="Helicase ATP-binding" evidence="1">
    <location>
        <begin position="367"/>
        <end position="527"/>
    </location>
</feature>
<dbReference type="InterPro" id="IPR050742">
    <property type="entry name" value="Helicase_Restrict-Modif_Enz"/>
</dbReference>
<organism evidence="2 3">
    <name type="scientific">Dawidia soli</name>
    <dbReference type="NCBI Taxonomy" id="2782352"/>
    <lineage>
        <taxon>Bacteria</taxon>
        <taxon>Pseudomonadati</taxon>
        <taxon>Bacteroidota</taxon>
        <taxon>Cytophagia</taxon>
        <taxon>Cytophagales</taxon>
        <taxon>Chryseotaleaceae</taxon>
        <taxon>Dawidia</taxon>
    </lineage>
</organism>
<keyword evidence="2" id="KW-0547">Nucleotide-binding</keyword>
<reference evidence="2 3" key="1">
    <citation type="submission" date="2021-05" db="EMBL/GenBank/DDBJ databases">
        <title>A Polyphasic approach of four new species of the genus Ohtaekwangia: Ohtaekwangia histidinii sp. nov., Ohtaekwangia cretensis sp. nov., Ohtaekwangia indiensis sp. nov., Ohtaekwangia reichenbachii sp. nov. from diverse environment.</title>
        <authorList>
            <person name="Octaviana S."/>
        </authorList>
    </citation>
    <scope>NUCLEOTIDE SEQUENCE [LARGE SCALE GENOMIC DNA]</scope>
    <source>
        <strain evidence="2 3">PWU37</strain>
    </source>
</reference>
<evidence type="ECO:0000313" key="3">
    <source>
        <dbReference type="Proteomes" id="UP001319180"/>
    </source>
</evidence>